<feature type="transmembrane region" description="Helical" evidence="9">
    <location>
        <begin position="316"/>
        <end position="337"/>
    </location>
</feature>
<comment type="similarity">
    <text evidence="2 7">Belongs to the major facilitator superfamily. Sugar transporter (TC 2.A.1.1) family.</text>
</comment>
<name>A0AB34KZ04_9PEZI</name>
<dbReference type="PROSITE" id="PS00217">
    <property type="entry name" value="SUGAR_TRANSPORT_2"/>
    <property type="match status" value="1"/>
</dbReference>
<dbReference type="InterPro" id="IPR036259">
    <property type="entry name" value="MFS_trans_sf"/>
</dbReference>
<dbReference type="InterPro" id="IPR020846">
    <property type="entry name" value="MFS_dom"/>
</dbReference>
<dbReference type="EMBL" id="JAAQHG020000005">
    <property type="protein sequence ID" value="KAL1589012.1"/>
    <property type="molecule type" value="Genomic_DNA"/>
</dbReference>
<keyword evidence="3 7" id="KW-0813">Transport</keyword>
<protein>
    <recommendedName>
        <fullName evidence="10">Major facilitator superfamily (MFS) profile domain-containing protein</fullName>
    </recommendedName>
</protein>
<dbReference type="InterPro" id="IPR050360">
    <property type="entry name" value="MFS_Sugar_Transporters"/>
</dbReference>
<feature type="transmembrane region" description="Helical" evidence="9">
    <location>
        <begin position="344"/>
        <end position="368"/>
    </location>
</feature>
<evidence type="ECO:0000313" key="11">
    <source>
        <dbReference type="EMBL" id="KAL1589012.1"/>
    </source>
</evidence>
<evidence type="ECO:0000313" key="12">
    <source>
        <dbReference type="Proteomes" id="UP000803884"/>
    </source>
</evidence>
<dbReference type="Proteomes" id="UP000803884">
    <property type="component" value="Unassembled WGS sequence"/>
</dbReference>
<dbReference type="InterPro" id="IPR005828">
    <property type="entry name" value="MFS_sugar_transport-like"/>
</dbReference>
<feature type="transmembrane region" description="Helical" evidence="9">
    <location>
        <begin position="57"/>
        <end position="84"/>
    </location>
</feature>
<evidence type="ECO:0000256" key="9">
    <source>
        <dbReference type="SAM" id="Phobius"/>
    </source>
</evidence>
<feature type="transmembrane region" description="Helical" evidence="9">
    <location>
        <begin position="374"/>
        <end position="394"/>
    </location>
</feature>
<dbReference type="GeneID" id="96003689"/>
<dbReference type="Gene3D" id="1.20.1250.20">
    <property type="entry name" value="MFS general substrate transporter like domains"/>
    <property type="match status" value="1"/>
</dbReference>
<reference evidence="11 12" key="1">
    <citation type="journal article" date="2020" name="Microbiol. Resour. Announc.">
        <title>Draft Genome Sequence of a Cladosporium Species Isolated from the Mesophotic Ascidian Didemnum maculosum.</title>
        <authorList>
            <person name="Gioti A."/>
            <person name="Siaperas R."/>
            <person name="Nikolaivits E."/>
            <person name="Le Goff G."/>
            <person name="Ouazzani J."/>
            <person name="Kotoulas G."/>
            <person name="Topakas E."/>
        </authorList>
    </citation>
    <scope>NUCLEOTIDE SEQUENCE [LARGE SCALE GENOMIC DNA]</scope>
    <source>
        <strain evidence="11 12">TM138-S3</strain>
    </source>
</reference>
<comment type="caution">
    <text evidence="11">The sequence shown here is derived from an EMBL/GenBank/DDBJ whole genome shotgun (WGS) entry which is preliminary data.</text>
</comment>
<dbReference type="InterPro" id="IPR005829">
    <property type="entry name" value="Sugar_transporter_CS"/>
</dbReference>
<evidence type="ECO:0000259" key="10">
    <source>
        <dbReference type="PROSITE" id="PS50850"/>
    </source>
</evidence>
<feature type="domain" description="Major facilitator superfamily (MFS) profile" evidence="10">
    <location>
        <begin position="17"/>
        <end position="467"/>
    </location>
</feature>
<dbReference type="PRINTS" id="PR00171">
    <property type="entry name" value="SUGRTRNSPORT"/>
</dbReference>
<feature type="compositionally biased region" description="Basic and acidic residues" evidence="8">
    <location>
        <begin position="520"/>
        <end position="537"/>
    </location>
</feature>
<feature type="transmembrane region" description="Helical" evidence="9">
    <location>
        <begin position="442"/>
        <end position="463"/>
    </location>
</feature>
<evidence type="ECO:0000256" key="5">
    <source>
        <dbReference type="ARBA" id="ARBA00022989"/>
    </source>
</evidence>
<dbReference type="FunFam" id="1.20.1250.20:FF:000134">
    <property type="entry name" value="MFS sugar transporter protein"/>
    <property type="match status" value="1"/>
</dbReference>
<feature type="transmembrane region" description="Helical" evidence="9">
    <location>
        <begin position="191"/>
        <end position="213"/>
    </location>
</feature>
<dbReference type="GO" id="GO:0016020">
    <property type="term" value="C:membrane"/>
    <property type="evidence" value="ECO:0007669"/>
    <property type="project" value="UniProtKB-SubCell"/>
</dbReference>
<dbReference type="PANTHER" id="PTHR48022:SF38">
    <property type="entry name" value="MAJOR FACILITATOR SUPERFAMILY (MFS) PROFILE DOMAIN-CONTAINING PROTEIN-RELATED"/>
    <property type="match status" value="1"/>
</dbReference>
<comment type="subcellular location">
    <subcellularLocation>
        <location evidence="1">Membrane</location>
        <topology evidence="1">Multi-pass membrane protein</topology>
    </subcellularLocation>
</comment>
<feature type="transmembrane region" description="Helical" evidence="9">
    <location>
        <begin position="96"/>
        <end position="114"/>
    </location>
</feature>
<feature type="transmembrane region" description="Helical" evidence="9">
    <location>
        <begin position="120"/>
        <end position="140"/>
    </location>
</feature>
<organism evidence="11 12">
    <name type="scientific">Cladosporium halotolerans</name>
    <dbReference type="NCBI Taxonomy" id="1052096"/>
    <lineage>
        <taxon>Eukaryota</taxon>
        <taxon>Fungi</taxon>
        <taxon>Dikarya</taxon>
        <taxon>Ascomycota</taxon>
        <taxon>Pezizomycotina</taxon>
        <taxon>Dothideomycetes</taxon>
        <taxon>Dothideomycetidae</taxon>
        <taxon>Cladosporiales</taxon>
        <taxon>Cladosporiaceae</taxon>
        <taxon>Cladosporium</taxon>
    </lineage>
</organism>
<gene>
    <name evidence="11" type="ORF">WHR41_02245</name>
</gene>
<dbReference type="PROSITE" id="PS50850">
    <property type="entry name" value="MFS"/>
    <property type="match status" value="1"/>
</dbReference>
<dbReference type="SUPFAM" id="SSF103473">
    <property type="entry name" value="MFS general substrate transporter"/>
    <property type="match status" value="1"/>
</dbReference>
<dbReference type="Pfam" id="PF00083">
    <property type="entry name" value="Sugar_tr"/>
    <property type="match status" value="1"/>
</dbReference>
<dbReference type="RefSeq" id="XP_069232117.1">
    <property type="nucleotide sequence ID" value="XM_069370851.1"/>
</dbReference>
<proteinExistence type="inferred from homology"/>
<keyword evidence="4 9" id="KW-0812">Transmembrane</keyword>
<keyword evidence="6 9" id="KW-0472">Membrane</keyword>
<evidence type="ECO:0000256" key="3">
    <source>
        <dbReference type="ARBA" id="ARBA00022448"/>
    </source>
</evidence>
<feature type="transmembrane region" description="Helical" evidence="9">
    <location>
        <begin position="152"/>
        <end position="179"/>
    </location>
</feature>
<feature type="region of interest" description="Disordered" evidence="8">
    <location>
        <begin position="506"/>
        <end position="537"/>
    </location>
</feature>
<dbReference type="GO" id="GO:0005351">
    <property type="term" value="F:carbohydrate:proton symporter activity"/>
    <property type="evidence" value="ECO:0007669"/>
    <property type="project" value="TreeGrafter"/>
</dbReference>
<evidence type="ECO:0000256" key="7">
    <source>
        <dbReference type="RuleBase" id="RU003346"/>
    </source>
</evidence>
<evidence type="ECO:0000256" key="6">
    <source>
        <dbReference type="ARBA" id="ARBA00023136"/>
    </source>
</evidence>
<accession>A0AB34KZ04</accession>
<dbReference type="PANTHER" id="PTHR48022">
    <property type="entry name" value="PLASTIDIC GLUCOSE TRANSPORTER 4"/>
    <property type="match status" value="1"/>
</dbReference>
<sequence length="537" mass="59326">MLGIGGKHIVNVFNLWVVTFVALGTLSTAYGLAIIGSTVGQPNFYTYFDLAPQGEPGYAYTTNIVGALNGVNSAGAIIGCLISAWSADAYGRKRTIQVGCIILIIGGAICAGSANMGMFLAGRVIAGIGSGILAVVVPMYQGEISTAETRGAMMCVTGVAYAFGYTLAGWLGFACYFFPADSPSATFSWRFPLAVQCMPPLIVLAGSGFIPFSPRWLLSKGRREEAFDIVKRLHRTPDDKEDIAARQEFYMMEKQYELDAQLKTRRFEIFRTKPNRRRSLIAAIMMWGDQFLGIFVMTNYGVLIYASLGLKGFRPLLLNACWTTFTIVGNIWTALYIDRWGRRTFLLIGSTGVTVSLIFLCALTAEFLGTTNTAGLNAAVFFIWFFILWWCFFVDATQYVYVSEIWPNHLRSQGTAWGLAFFYLASEVTLVAAPVALNSIGWKFYLVLIIPSVCYIAAIYFLFPETKGRTLEEIGSLFGDEHIASHWYGISEEERAEIERNALQMTKSGHLSGDQAPEVGMKKEDSQMEHVEEKSGD</sequence>
<evidence type="ECO:0000256" key="1">
    <source>
        <dbReference type="ARBA" id="ARBA00004141"/>
    </source>
</evidence>
<dbReference type="InterPro" id="IPR003663">
    <property type="entry name" value="Sugar/inositol_transpt"/>
</dbReference>
<evidence type="ECO:0000256" key="2">
    <source>
        <dbReference type="ARBA" id="ARBA00010992"/>
    </source>
</evidence>
<feature type="transmembrane region" description="Helical" evidence="9">
    <location>
        <begin position="415"/>
        <end position="436"/>
    </location>
</feature>
<feature type="transmembrane region" description="Helical" evidence="9">
    <location>
        <begin position="280"/>
        <end position="304"/>
    </location>
</feature>
<evidence type="ECO:0000256" key="8">
    <source>
        <dbReference type="SAM" id="MobiDB-lite"/>
    </source>
</evidence>
<dbReference type="PROSITE" id="PS00216">
    <property type="entry name" value="SUGAR_TRANSPORT_1"/>
    <property type="match status" value="2"/>
</dbReference>
<evidence type="ECO:0000256" key="4">
    <source>
        <dbReference type="ARBA" id="ARBA00022692"/>
    </source>
</evidence>
<dbReference type="AlphaFoldDB" id="A0AB34KZ04"/>
<keyword evidence="5 9" id="KW-1133">Transmembrane helix</keyword>
<keyword evidence="12" id="KW-1185">Reference proteome</keyword>
<feature type="transmembrane region" description="Helical" evidence="9">
    <location>
        <begin position="12"/>
        <end position="37"/>
    </location>
</feature>
<dbReference type="NCBIfam" id="TIGR00879">
    <property type="entry name" value="SP"/>
    <property type="match status" value="1"/>
</dbReference>